<protein>
    <recommendedName>
        <fullName evidence="1">B30.2/SPRY domain-containing protein</fullName>
    </recommendedName>
</protein>
<organism evidence="2 3">
    <name type="scientific">Triplophysa rosa</name>
    <name type="common">Cave loach</name>
    <dbReference type="NCBI Taxonomy" id="992332"/>
    <lineage>
        <taxon>Eukaryota</taxon>
        <taxon>Metazoa</taxon>
        <taxon>Chordata</taxon>
        <taxon>Craniata</taxon>
        <taxon>Vertebrata</taxon>
        <taxon>Euteleostomi</taxon>
        <taxon>Actinopterygii</taxon>
        <taxon>Neopterygii</taxon>
        <taxon>Teleostei</taxon>
        <taxon>Ostariophysi</taxon>
        <taxon>Cypriniformes</taxon>
        <taxon>Nemacheilidae</taxon>
        <taxon>Triplophysa</taxon>
    </lineage>
</organism>
<evidence type="ECO:0000259" key="1">
    <source>
        <dbReference type="PROSITE" id="PS50188"/>
    </source>
</evidence>
<dbReference type="PRINTS" id="PR01407">
    <property type="entry name" value="BUTYPHLNCDUF"/>
</dbReference>
<dbReference type="Gene3D" id="2.60.120.920">
    <property type="match status" value="1"/>
</dbReference>
<dbReference type="EMBL" id="JAFHDT010000017">
    <property type="protein sequence ID" value="KAI7798130.1"/>
    <property type="molecule type" value="Genomic_DNA"/>
</dbReference>
<evidence type="ECO:0000313" key="2">
    <source>
        <dbReference type="EMBL" id="KAI7798130.1"/>
    </source>
</evidence>
<dbReference type="Pfam" id="PF13765">
    <property type="entry name" value="PRY"/>
    <property type="match status" value="1"/>
</dbReference>
<dbReference type="InterPro" id="IPR050143">
    <property type="entry name" value="TRIM/RBCC"/>
</dbReference>
<dbReference type="PANTHER" id="PTHR24103">
    <property type="entry name" value="E3 UBIQUITIN-PROTEIN LIGASE TRIM"/>
    <property type="match status" value="1"/>
</dbReference>
<dbReference type="SMART" id="SM00449">
    <property type="entry name" value="SPRY"/>
    <property type="match status" value="1"/>
</dbReference>
<dbReference type="OrthoDB" id="8576159at2759"/>
<feature type="domain" description="B30.2/SPRY" evidence="1">
    <location>
        <begin position="207"/>
        <end position="399"/>
    </location>
</feature>
<keyword evidence="3" id="KW-1185">Reference proteome</keyword>
<name>A0A9W7TG84_TRIRA</name>
<evidence type="ECO:0000313" key="3">
    <source>
        <dbReference type="Proteomes" id="UP001059041"/>
    </source>
</evidence>
<dbReference type="FunFam" id="2.60.120.920:FF:000004">
    <property type="entry name" value="Butyrophilin subfamily 1 member A1"/>
    <property type="match status" value="1"/>
</dbReference>
<dbReference type="AlphaFoldDB" id="A0A9W7TG84"/>
<proteinExistence type="predicted"/>
<dbReference type="Pfam" id="PF00622">
    <property type="entry name" value="SPRY"/>
    <property type="match status" value="1"/>
</dbReference>
<dbReference type="InterPro" id="IPR003877">
    <property type="entry name" value="SPRY_dom"/>
</dbReference>
<accession>A0A9W7TG84</accession>
<dbReference type="CDD" id="cd13733">
    <property type="entry name" value="SPRY_PRY_C-I_1"/>
    <property type="match status" value="1"/>
</dbReference>
<dbReference type="SMART" id="SM00589">
    <property type="entry name" value="PRY"/>
    <property type="match status" value="1"/>
</dbReference>
<dbReference type="InterPro" id="IPR006574">
    <property type="entry name" value="PRY"/>
</dbReference>
<dbReference type="Proteomes" id="UP001059041">
    <property type="component" value="Linkage Group LG17"/>
</dbReference>
<dbReference type="InterPro" id="IPR013320">
    <property type="entry name" value="ConA-like_dom_sf"/>
</dbReference>
<reference evidence="2" key="1">
    <citation type="submission" date="2021-02" db="EMBL/GenBank/DDBJ databases">
        <title>Comparative genomics reveals that relaxation of natural selection precedes convergent phenotypic evolution of cavefish.</title>
        <authorList>
            <person name="Peng Z."/>
        </authorList>
    </citation>
    <scope>NUCLEOTIDE SEQUENCE</scope>
    <source>
        <tissue evidence="2">Muscle</tissue>
    </source>
</reference>
<dbReference type="InterPro" id="IPR043136">
    <property type="entry name" value="B30.2/SPRY_sf"/>
</dbReference>
<gene>
    <name evidence="2" type="ORF">IRJ41_021389</name>
</gene>
<dbReference type="PROSITE" id="PS50188">
    <property type="entry name" value="B302_SPRY"/>
    <property type="match status" value="1"/>
</dbReference>
<comment type="caution">
    <text evidence="2">The sequence shown here is derived from an EMBL/GenBank/DDBJ whole genome shotgun (WGS) entry which is preliminary data.</text>
</comment>
<dbReference type="InterPro" id="IPR003879">
    <property type="entry name" value="Butyrophylin_SPRY"/>
</dbReference>
<dbReference type="SUPFAM" id="SSF49899">
    <property type="entry name" value="Concanavalin A-like lectins/glucanases"/>
    <property type="match status" value="1"/>
</dbReference>
<dbReference type="InterPro" id="IPR001870">
    <property type="entry name" value="B30.2/SPRY"/>
</dbReference>
<sequence>MMKECLQFLIEPAKKLKLRLKETRKKVKLVKKEPLTESQLFIMELARELNRLCQRSDILAHIWMGEDIWPPHACREFIVETANILGMKENTEKSVEVYADVYPEKRDWKAHLLSMLEQGGEYDMGPFKRVIMDWTRDQRSRHPNGVWPGEAVLIMLDDVELQWKRGHLSHLDSAVELLIYVLLGEHLDKEFIPRLWLAQKQRTQKIGCTGYIPHTVWNWICDASVEVTLDPETANPVLLLSEDHKRMHCGLERREVSSSLRRFDGWWCCSASNGFSSGRHYWEVEVGDRDWRLGVAKESALCKGYRPLNPQSGYFTLRLERGTELKAVTVPATYIRQALIPQRVGIYLDFEEGQLSFYDIKRRAHIYTYSERFTEKLYPVFGTVEMVRQLVIRPADVREPCLCKGPCLFC</sequence>